<evidence type="ECO:0000313" key="5">
    <source>
        <dbReference type="EMBL" id="KYO17181.1"/>
    </source>
</evidence>
<dbReference type="eggNOG" id="KOG3573">
    <property type="taxonomic scope" value="Eukaryota"/>
</dbReference>
<dbReference type="FunFam" id="3.40.50.1460:FF:000024">
    <property type="entry name" value="Caspase 21"/>
    <property type="match status" value="1"/>
</dbReference>
<name>A0A151LY53_ALLMI</name>
<evidence type="ECO:0008006" key="7">
    <source>
        <dbReference type="Google" id="ProtNLM"/>
    </source>
</evidence>
<dbReference type="InterPro" id="IPR015917">
    <property type="entry name" value="Pept_C14A"/>
</dbReference>
<evidence type="ECO:0000259" key="3">
    <source>
        <dbReference type="PROSITE" id="PS50207"/>
    </source>
</evidence>
<dbReference type="GO" id="GO:0004197">
    <property type="term" value="F:cysteine-type endopeptidase activity"/>
    <property type="evidence" value="ECO:0007669"/>
    <property type="project" value="InterPro"/>
</dbReference>
<dbReference type="STRING" id="8496.A0A151LY53"/>
<dbReference type="KEGG" id="amj:102576234"/>
<accession>A0A151LY53</accession>
<dbReference type="InterPro" id="IPR029030">
    <property type="entry name" value="Caspase-like_dom_sf"/>
</dbReference>
<dbReference type="Proteomes" id="UP000050525">
    <property type="component" value="Unassembled WGS sequence"/>
</dbReference>
<feature type="domain" description="Caspase family p20" evidence="4">
    <location>
        <begin position="4"/>
        <end position="130"/>
    </location>
</feature>
<proteinExistence type="inferred from homology"/>
<dbReference type="EMBL" id="AKHW03007073">
    <property type="protein sequence ID" value="KYO17181.1"/>
    <property type="molecule type" value="Genomic_DNA"/>
</dbReference>
<dbReference type="SUPFAM" id="SSF52129">
    <property type="entry name" value="Caspase-like"/>
    <property type="match status" value="1"/>
</dbReference>
<dbReference type="PROSITE" id="PS50208">
    <property type="entry name" value="CASPASE_P20"/>
    <property type="match status" value="1"/>
</dbReference>
<dbReference type="AlphaFoldDB" id="A0A151LY53"/>
<dbReference type="InterPro" id="IPR001309">
    <property type="entry name" value="Pept_C14_p20"/>
</dbReference>
<gene>
    <name evidence="5" type="ORF">Y1Q_0007667</name>
</gene>
<evidence type="ECO:0000259" key="4">
    <source>
        <dbReference type="PROSITE" id="PS50208"/>
    </source>
</evidence>
<dbReference type="PANTHER" id="PTHR22576">
    <property type="entry name" value="MUCOSA ASSOCIATED LYMPHOID TISSUE LYMPHOMA TRANSLOCATION PROTEIN 1/PARACASPASE"/>
    <property type="match status" value="1"/>
</dbReference>
<evidence type="ECO:0000256" key="1">
    <source>
        <dbReference type="ARBA" id="ARBA00010134"/>
    </source>
</evidence>
<dbReference type="Gene3D" id="3.40.50.1460">
    <property type="match status" value="1"/>
</dbReference>
<evidence type="ECO:0000256" key="2">
    <source>
        <dbReference type="RuleBase" id="RU003971"/>
    </source>
</evidence>
<protein>
    <recommendedName>
        <fullName evidence="7">Caspase-3</fullName>
    </recommendedName>
</protein>
<dbReference type="GO" id="GO:0006508">
    <property type="term" value="P:proteolysis"/>
    <property type="evidence" value="ECO:0007669"/>
    <property type="project" value="InterPro"/>
</dbReference>
<dbReference type="InterPro" id="IPR052039">
    <property type="entry name" value="Caspase-related_regulators"/>
</dbReference>
<dbReference type="OrthoDB" id="6116485at2759"/>
<comment type="caution">
    <text evidence="5">The sequence shown here is derived from an EMBL/GenBank/DDBJ whole genome shotgun (WGS) entry which is preliminary data.</text>
</comment>
<dbReference type="InterPro" id="IPR002138">
    <property type="entry name" value="Pept_C14_p10"/>
</dbReference>
<organism evidence="5 6">
    <name type="scientific">Alligator mississippiensis</name>
    <name type="common">American alligator</name>
    <dbReference type="NCBI Taxonomy" id="8496"/>
    <lineage>
        <taxon>Eukaryota</taxon>
        <taxon>Metazoa</taxon>
        <taxon>Chordata</taxon>
        <taxon>Craniata</taxon>
        <taxon>Vertebrata</taxon>
        <taxon>Euteleostomi</taxon>
        <taxon>Archelosauria</taxon>
        <taxon>Archosauria</taxon>
        <taxon>Crocodylia</taxon>
        <taxon>Alligatoridae</taxon>
        <taxon>Alligatorinae</taxon>
        <taxon>Alligator</taxon>
    </lineage>
</organism>
<feature type="domain" description="Caspase family p10" evidence="3">
    <location>
        <begin position="177"/>
        <end position="239"/>
    </location>
</feature>
<dbReference type="PRINTS" id="PR00376">
    <property type="entry name" value="IL1BCENZYME"/>
</dbReference>
<dbReference type="InterPro" id="IPR011600">
    <property type="entry name" value="Pept_C14_caspase"/>
</dbReference>
<reference evidence="5 6" key="1">
    <citation type="journal article" date="2012" name="Genome Biol.">
        <title>Sequencing three crocodilian genomes to illuminate the evolution of archosaurs and amniotes.</title>
        <authorList>
            <person name="St John J.A."/>
            <person name="Braun E.L."/>
            <person name="Isberg S.R."/>
            <person name="Miles L.G."/>
            <person name="Chong A.Y."/>
            <person name="Gongora J."/>
            <person name="Dalzell P."/>
            <person name="Moran C."/>
            <person name="Bed'hom B."/>
            <person name="Abzhanov A."/>
            <person name="Burgess S.C."/>
            <person name="Cooksey A.M."/>
            <person name="Castoe T.A."/>
            <person name="Crawford N.G."/>
            <person name="Densmore L.D."/>
            <person name="Drew J.C."/>
            <person name="Edwards S.V."/>
            <person name="Faircloth B.C."/>
            <person name="Fujita M.K."/>
            <person name="Greenwold M.J."/>
            <person name="Hoffmann F.G."/>
            <person name="Howard J.M."/>
            <person name="Iguchi T."/>
            <person name="Janes D.E."/>
            <person name="Khan S.Y."/>
            <person name="Kohno S."/>
            <person name="de Koning A.J."/>
            <person name="Lance S.L."/>
            <person name="McCarthy F.M."/>
            <person name="McCormack J.E."/>
            <person name="Merchant M.E."/>
            <person name="Peterson D.G."/>
            <person name="Pollock D.D."/>
            <person name="Pourmand N."/>
            <person name="Raney B.J."/>
            <person name="Roessler K.A."/>
            <person name="Sanford J.R."/>
            <person name="Sawyer R.H."/>
            <person name="Schmidt C.J."/>
            <person name="Triplett E.W."/>
            <person name="Tuberville T.D."/>
            <person name="Venegas-Anaya M."/>
            <person name="Howard J.T."/>
            <person name="Jarvis E.D."/>
            <person name="Guillette L.J.Jr."/>
            <person name="Glenn T.C."/>
            <person name="Green R.E."/>
            <person name="Ray D.A."/>
        </authorList>
    </citation>
    <scope>NUCLEOTIDE SEQUENCE [LARGE SCALE GENOMIC DNA]</scope>
    <source>
        <strain evidence="5">KSC_2009_1</strain>
    </source>
</reference>
<dbReference type="Pfam" id="PF00656">
    <property type="entry name" value="Peptidase_C14"/>
    <property type="match status" value="1"/>
</dbReference>
<dbReference type="SMART" id="SM00115">
    <property type="entry name" value="CASc"/>
    <property type="match status" value="1"/>
</dbReference>
<sequence length="249" mass="27658">MSMRKSRAVVIVNYEFSSSGSEEPLARRSGAQREADKLSQVLSSLSYTVHLYKNQTAKKIEEIYQQESQEEHGDYFVSILSSHGEEGVIYGSEGKPVKLTRIFQTLSPQRSSALAGKSKIFFIQACRGGALDSGVWLETDSAQPEEDSFSHYLALPDNTAVMFACSPGYGAFLNLAGSMFLQTLLELLEGEERHLELARLLTRINWKVAFYCEARGTYKGSKEMPCFVTNMVHEVFPFSQHAAEAAGSL</sequence>
<dbReference type="PANTHER" id="PTHR22576:SF41">
    <property type="entry name" value="CASPASE 14, APOPTOSIS-RELATED CYSTEINE PEPTIDASE"/>
    <property type="match status" value="1"/>
</dbReference>
<evidence type="ECO:0000313" key="6">
    <source>
        <dbReference type="Proteomes" id="UP000050525"/>
    </source>
</evidence>
<dbReference type="PROSITE" id="PS50207">
    <property type="entry name" value="CASPASE_P10"/>
    <property type="match status" value="1"/>
</dbReference>
<comment type="similarity">
    <text evidence="1 2">Belongs to the peptidase C14A family.</text>
</comment>
<keyword evidence="6" id="KW-1185">Reference proteome</keyword>